<protein>
    <submittedName>
        <fullName evidence="14">MscS Mechanosensitive ion channel</fullName>
    </submittedName>
</protein>
<feature type="transmembrane region" description="Helical" evidence="8">
    <location>
        <begin position="135"/>
        <end position="156"/>
    </location>
</feature>
<evidence type="ECO:0000256" key="1">
    <source>
        <dbReference type="ARBA" id="ARBA00004651"/>
    </source>
</evidence>
<feature type="chain" id="PRO_5002993776" evidence="9">
    <location>
        <begin position="30"/>
        <end position="759"/>
    </location>
</feature>
<dbReference type="Pfam" id="PF21088">
    <property type="entry name" value="MS_channel_1st"/>
    <property type="match status" value="1"/>
</dbReference>
<dbReference type="InterPro" id="IPR057485">
    <property type="entry name" value="YbiO-like_TM1"/>
</dbReference>
<feature type="transmembrane region" description="Helical" evidence="8">
    <location>
        <begin position="417"/>
        <end position="441"/>
    </location>
</feature>
<feature type="region of interest" description="Disordered" evidence="7">
    <location>
        <begin position="739"/>
        <end position="759"/>
    </location>
</feature>
<dbReference type="SUPFAM" id="SSF50182">
    <property type="entry name" value="Sm-like ribonucleoproteins"/>
    <property type="match status" value="1"/>
</dbReference>
<dbReference type="EMBL" id="CP001734">
    <property type="protein sequence ID" value="ACV67651.1"/>
    <property type="molecule type" value="Genomic_DNA"/>
</dbReference>
<evidence type="ECO:0000256" key="3">
    <source>
        <dbReference type="ARBA" id="ARBA00022475"/>
    </source>
</evidence>
<evidence type="ECO:0000256" key="4">
    <source>
        <dbReference type="ARBA" id="ARBA00022692"/>
    </source>
</evidence>
<dbReference type="InterPro" id="IPR011066">
    <property type="entry name" value="MscS_channel_C_sf"/>
</dbReference>
<dbReference type="InterPro" id="IPR045276">
    <property type="entry name" value="YbiO_bact"/>
</dbReference>
<dbReference type="GO" id="GO:0005886">
    <property type="term" value="C:plasma membrane"/>
    <property type="evidence" value="ECO:0007669"/>
    <property type="project" value="UniProtKB-SubCell"/>
</dbReference>
<dbReference type="InterPro" id="IPR006685">
    <property type="entry name" value="MscS_channel_2nd"/>
</dbReference>
<dbReference type="Pfam" id="PF21082">
    <property type="entry name" value="MS_channel_3rd"/>
    <property type="match status" value="1"/>
</dbReference>
<feature type="transmembrane region" description="Helical" evidence="8">
    <location>
        <begin position="220"/>
        <end position="243"/>
    </location>
</feature>
<gene>
    <name evidence="14" type="ordered locus">Dret_0349</name>
</gene>
<keyword evidence="4 8" id="KW-0812">Transmembrane</keyword>
<evidence type="ECO:0000256" key="7">
    <source>
        <dbReference type="SAM" id="MobiDB-lite"/>
    </source>
</evidence>
<comment type="similarity">
    <text evidence="2">Belongs to the MscS (TC 1.A.23) family.</text>
</comment>
<feature type="transmembrane region" description="Helical" evidence="8">
    <location>
        <begin position="344"/>
        <end position="362"/>
    </location>
</feature>
<feature type="signal peptide" evidence="9">
    <location>
        <begin position="1"/>
        <end position="29"/>
    </location>
</feature>
<dbReference type="Gene3D" id="3.30.70.100">
    <property type="match status" value="1"/>
</dbReference>
<dbReference type="NCBIfam" id="NF008542">
    <property type="entry name" value="PRK11465.1"/>
    <property type="match status" value="1"/>
</dbReference>
<dbReference type="Pfam" id="PF00924">
    <property type="entry name" value="MS_channel_2nd"/>
    <property type="match status" value="1"/>
</dbReference>
<keyword evidence="15" id="KW-1185">Reference proteome</keyword>
<evidence type="ECO:0000256" key="2">
    <source>
        <dbReference type="ARBA" id="ARBA00008017"/>
    </source>
</evidence>
<evidence type="ECO:0000256" key="8">
    <source>
        <dbReference type="SAM" id="Phobius"/>
    </source>
</evidence>
<organism evidence="14 15">
    <name type="scientific">Desulfohalobium retbaense (strain ATCC 49708 / DSM 5692 / JCM 16813 / HR100)</name>
    <dbReference type="NCBI Taxonomy" id="485915"/>
    <lineage>
        <taxon>Bacteria</taxon>
        <taxon>Pseudomonadati</taxon>
        <taxon>Thermodesulfobacteriota</taxon>
        <taxon>Desulfovibrionia</taxon>
        <taxon>Desulfovibrionales</taxon>
        <taxon>Desulfohalobiaceae</taxon>
        <taxon>Desulfohalobium</taxon>
    </lineage>
</organism>
<feature type="transmembrane region" description="Helical" evidence="8">
    <location>
        <begin position="290"/>
        <end position="312"/>
    </location>
</feature>
<feature type="transmembrane region" description="Helical" evidence="8">
    <location>
        <begin position="461"/>
        <end position="486"/>
    </location>
</feature>
<keyword evidence="9" id="KW-0732">Signal</keyword>
<dbReference type="Proteomes" id="UP000001052">
    <property type="component" value="Chromosome"/>
</dbReference>
<dbReference type="InterPro" id="IPR049142">
    <property type="entry name" value="MS_channel_1st"/>
</dbReference>
<dbReference type="Gene3D" id="2.30.30.60">
    <property type="match status" value="1"/>
</dbReference>
<dbReference type="HOGENOM" id="CLU_013626_2_0_7"/>
<evidence type="ECO:0000259" key="11">
    <source>
        <dbReference type="Pfam" id="PF21082"/>
    </source>
</evidence>
<dbReference type="InterPro" id="IPR023408">
    <property type="entry name" value="MscS_beta-dom_sf"/>
</dbReference>
<evidence type="ECO:0000256" key="6">
    <source>
        <dbReference type="ARBA" id="ARBA00023136"/>
    </source>
</evidence>
<evidence type="ECO:0000313" key="14">
    <source>
        <dbReference type="EMBL" id="ACV67651.1"/>
    </source>
</evidence>
<name>C8X026_DESRD</name>
<feature type="transmembrane region" description="Helical" evidence="8">
    <location>
        <begin position="506"/>
        <end position="528"/>
    </location>
</feature>
<feature type="domain" description="Moderate conductance mechanosensitive channel YbiO-like transmembrane helix 1" evidence="13">
    <location>
        <begin position="374"/>
        <end position="452"/>
    </location>
</feature>
<dbReference type="PANTHER" id="PTHR30460:SF0">
    <property type="entry name" value="MODERATE CONDUCTANCE MECHANOSENSITIVE CHANNEL YBIO"/>
    <property type="match status" value="1"/>
</dbReference>
<feature type="transmembrane region" description="Helical" evidence="8">
    <location>
        <begin position="368"/>
        <end position="396"/>
    </location>
</feature>
<dbReference type="AlphaFoldDB" id="C8X026"/>
<dbReference type="GO" id="GO:0008381">
    <property type="term" value="F:mechanosensitive monoatomic ion channel activity"/>
    <property type="evidence" value="ECO:0007669"/>
    <property type="project" value="InterPro"/>
</dbReference>
<evidence type="ECO:0000313" key="15">
    <source>
        <dbReference type="Proteomes" id="UP000001052"/>
    </source>
</evidence>
<comment type="subcellular location">
    <subcellularLocation>
        <location evidence="1">Cell membrane</location>
        <topology evidence="1">Multi-pass membrane protein</topology>
    </subcellularLocation>
</comment>
<dbReference type="InterPro" id="IPR010920">
    <property type="entry name" value="LSM_dom_sf"/>
</dbReference>
<evidence type="ECO:0000256" key="9">
    <source>
        <dbReference type="SAM" id="SignalP"/>
    </source>
</evidence>
<evidence type="ECO:0000256" key="5">
    <source>
        <dbReference type="ARBA" id="ARBA00022989"/>
    </source>
</evidence>
<dbReference type="InterPro" id="IPR049278">
    <property type="entry name" value="MS_channel_C"/>
</dbReference>
<feature type="transmembrane region" description="Helical" evidence="8">
    <location>
        <begin position="264"/>
        <end position="284"/>
    </location>
</feature>
<keyword evidence="6 8" id="KW-0472">Membrane</keyword>
<dbReference type="OrthoDB" id="9784565at2"/>
<keyword evidence="5 8" id="KW-1133">Transmembrane helix</keyword>
<dbReference type="SUPFAM" id="SSF82861">
    <property type="entry name" value="Mechanosensitive channel protein MscS (YggB), transmembrane region"/>
    <property type="match status" value="1"/>
</dbReference>
<feature type="transmembrane region" description="Helical" evidence="8">
    <location>
        <begin position="534"/>
        <end position="552"/>
    </location>
</feature>
<reference evidence="15" key="1">
    <citation type="submission" date="2009-09" db="EMBL/GenBank/DDBJ databases">
        <title>The complete chromosome of Desulfohalobium retbaense DSM 5692.</title>
        <authorList>
            <consortium name="US DOE Joint Genome Institute (JGI-PGF)"/>
            <person name="Lucas S."/>
            <person name="Copeland A."/>
            <person name="Lapidus A."/>
            <person name="Glavina del Rio T."/>
            <person name="Dalin E."/>
            <person name="Tice H."/>
            <person name="Bruce D."/>
            <person name="Goodwin L."/>
            <person name="Pitluck S."/>
            <person name="Kyrpides N."/>
            <person name="Mavromatis K."/>
            <person name="Ivanova N."/>
            <person name="Mikhailova N."/>
            <person name="Munk A.C."/>
            <person name="Brettin T."/>
            <person name="Detter J.C."/>
            <person name="Han C."/>
            <person name="Tapia R."/>
            <person name="Larimer F."/>
            <person name="Land M."/>
            <person name="Hauser L."/>
            <person name="Markowitz V."/>
            <person name="Cheng J.-F."/>
            <person name="Hugenholtz P."/>
            <person name="Woyke T."/>
            <person name="Wu D."/>
            <person name="Spring S."/>
            <person name="Klenk H.-P."/>
            <person name="Eisen J.A."/>
        </authorList>
    </citation>
    <scope>NUCLEOTIDE SEQUENCE [LARGE SCALE GENOMIC DNA]</scope>
    <source>
        <strain evidence="15">DSM 5692</strain>
    </source>
</reference>
<evidence type="ECO:0000259" key="10">
    <source>
        <dbReference type="Pfam" id="PF00924"/>
    </source>
</evidence>
<dbReference type="RefSeq" id="WP_015750810.1">
    <property type="nucleotide sequence ID" value="NC_013223.1"/>
</dbReference>
<feature type="domain" description="Mechanosensitive ion channel MscS C-terminal" evidence="11">
    <location>
        <begin position="628"/>
        <end position="712"/>
    </location>
</feature>
<sequence length="759" mass="80872">MLVLLRKTFLGVVLSGLVAVAVLAAPVQAADQEQDTQPAAYATLADILENEQARNKLIQDLREMAAKQGESGAVGAPQAASPEKLSLPRRMAHIVSGFAATIGTRFETIAGNLKGIFATAPGDKAPFDYKALGQAALNLGLVILTVIAAFFLFRRLAHPFFARLSAWSRQGSGKSALLRLTGIVALAAGGDVLVVGLAYVTGNLVATFAVGESGALSTQVALFLNAFLLIELLKAGIRMLFASRYDGLRLLPLAAEHAAYWNRFLARLAGFVGYGMLFVVPLTAQNMSNAAGQGVGLLIMLAAFIYATTIVLQNRVAVRDGFSARAEKFSMGTSQVLLRIAARIWHLLAITYLVVVLLVTLIRPSDALPFVMLATLKSLIFIGAGVLVSGIVAQFLGKRVTLSPELRRKLPLLETRLNAYVPIVFKVVRTIIILVVGLFILDAWGLFDFSGWYTSVAGRNLIGTGANVAVILLFALGVWIALASLIEHRLNPDTGTGAPTARAKTLLSLFRNAVAITITTITAMILLAEIGINIGPLIAGAGVLGLAIGFGAQKLVQDIITGVFIQVENAMNTGDVVTAGGITGVAERLSIRSVGLRDLSGTYHIVPFSSVDTVSNFMRDFAFHVGEYGIAYREDIDEAVTHLRAAFDELAADPEYADALLEPLEVSGVTALADSSVNIRVRIKTTPGMQWGVGRAYNRLVKRHFDAAGIEIPFPHTTIYFGENKDGSAPAANLRMVQDALEQEAQDTAPGEAKNENAK</sequence>
<proteinExistence type="inferred from homology"/>
<accession>C8X026</accession>
<dbReference type="KEGG" id="drt:Dret_0349"/>
<dbReference type="PANTHER" id="PTHR30460">
    <property type="entry name" value="MODERATE CONDUCTANCE MECHANOSENSITIVE CHANNEL YBIO"/>
    <property type="match status" value="1"/>
</dbReference>
<dbReference type="eggNOG" id="COG0668">
    <property type="taxonomic scope" value="Bacteria"/>
</dbReference>
<evidence type="ECO:0000259" key="13">
    <source>
        <dbReference type="Pfam" id="PF25392"/>
    </source>
</evidence>
<dbReference type="InterPro" id="IPR011014">
    <property type="entry name" value="MscS_channel_TM-2"/>
</dbReference>
<dbReference type="STRING" id="485915.Dret_0349"/>
<dbReference type="Pfam" id="PF25392">
    <property type="entry name" value="MS_channel_TM1"/>
    <property type="match status" value="1"/>
</dbReference>
<reference evidence="14 15" key="2">
    <citation type="journal article" date="2010" name="Stand. Genomic Sci.">
        <title>Complete genome sequence of Desulfohalobium retbaense type strain (HR(100)).</title>
        <authorList>
            <person name="Spring S."/>
            <person name="Nolan M."/>
            <person name="Lapidus A."/>
            <person name="Glavina Del Rio T."/>
            <person name="Copeland A."/>
            <person name="Tice H."/>
            <person name="Cheng J.F."/>
            <person name="Lucas S."/>
            <person name="Land M."/>
            <person name="Chen F."/>
            <person name="Bruce D."/>
            <person name="Goodwin L."/>
            <person name="Pitluck S."/>
            <person name="Ivanova N."/>
            <person name="Mavromatis K."/>
            <person name="Mikhailova N."/>
            <person name="Pati A."/>
            <person name="Chen A."/>
            <person name="Palaniappan K."/>
            <person name="Hauser L."/>
            <person name="Chang Y.J."/>
            <person name="Jeffries C.D."/>
            <person name="Munk C."/>
            <person name="Kiss H."/>
            <person name="Chain P."/>
            <person name="Han C."/>
            <person name="Brettin T."/>
            <person name="Detter J.C."/>
            <person name="Schuler E."/>
            <person name="Goker M."/>
            <person name="Rohde M."/>
            <person name="Bristow J."/>
            <person name="Eisen J.A."/>
            <person name="Markowitz V."/>
            <person name="Hugenholtz P."/>
            <person name="Kyrpides N.C."/>
            <person name="Klenk H.P."/>
        </authorList>
    </citation>
    <scope>NUCLEOTIDE SEQUENCE [LARGE SCALE GENOMIC DNA]</scope>
    <source>
        <strain evidence="14 15">DSM 5692</strain>
    </source>
</reference>
<evidence type="ECO:0000259" key="12">
    <source>
        <dbReference type="Pfam" id="PF21088"/>
    </source>
</evidence>
<dbReference type="Gene3D" id="1.10.287.1260">
    <property type="match status" value="1"/>
</dbReference>
<dbReference type="SUPFAM" id="SSF82689">
    <property type="entry name" value="Mechanosensitive channel protein MscS (YggB), C-terminal domain"/>
    <property type="match status" value="1"/>
</dbReference>
<feature type="domain" description="Mechanosensitive ion channel MscS" evidence="10">
    <location>
        <begin position="555"/>
        <end position="617"/>
    </location>
</feature>
<feature type="domain" description="Mechanosensitive ion channel transmembrane helices 2/3" evidence="12">
    <location>
        <begin position="513"/>
        <end position="553"/>
    </location>
</feature>
<feature type="transmembrane region" description="Helical" evidence="8">
    <location>
        <begin position="177"/>
        <end position="200"/>
    </location>
</feature>
<keyword evidence="3" id="KW-1003">Cell membrane</keyword>